<dbReference type="Proteomes" id="UP001519460">
    <property type="component" value="Unassembled WGS sequence"/>
</dbReference>
<reference evidence="2 3" key="1">
    <citation type="journal article" date="2023" name="Sci. Data">
        <title>Genome assembly of the Korean intertidal mud-creeper Batillaria attramentaria.</title>
        <authorList>
            <person name="Patra A.K."/>
            <person name="Ho P.T."/>
            <person name="Jun S."/>
            <person name="Lee S.J."/>
            <person name="Kim Y."/>
            <person name="Won Y.J."/>
        </authorList>
    </citation>
    <scope>NUCLEOTIDE SEQUENCE [LARGE SCALE GENOMIC DNA]</scope>
    <source>
        <strain evidence="2">Wonlab-2016</strain>
    </source>
</reference>
<dbReference type="EMBL" id="JACVVK020000146">
    <property type="protein sequence ID" value="KAK7488829.1"/>
    <property type="molecule type" value="Genomic_DNA"/>
</dbReference>
<protein>
    <submittedName>
        <fullName evidence="2">Uncharacterized protein</fullName>
    </submittedName>
</protein>
<comment type="caution">
    <text evidence="2">The sequence shown here is derived from an EMBL/GenBank/DDBJ whole genome shotgun (WGS) entry which is preliminary data.</text>
</comment>
<keyword evidence="3" id="KW-1185">Reference proteome</keyword>
<gene>
    <name evidence="2" type="ORF">BaRGS_00019964</name>
</gene>
<feature type="region of interest" description="Disordered" evidence="1">
    <location>
        <begin position="27"/>
        <end position="59"/>
    </location>
</feature>
<dbReference type="AlphaFoldDB" id="A0ABD0KP45"/>
<evidence type="ECO:0000313" key="3">
    <source>
        <dbReference type="Proteomes" id="UP001519460"/>
    </source>
</evidence>
<sequence>MEKKPLWLTANEYSMMSMTVLRLPERSAALQTTSHDTANGPRESSVLSLTHGPQPLPKVQQGRELSDFIYTHDVTARFTLQSSN</sequence>
<evidence type="ECO:0000313" key="2">
    <source>
        <dbReference type="EMBL" id="KAK7488829.1"/>
    </source>
</evidence>
<feature type="non-terminal residue" evidence="2">
    <location>
        <position position="84"/>
    </location>
</feature>
<evidence type="ECO:0000256" key="1">
    <source>
        <dbReference type="SAM" id="MobiDB-lite"/>
    </source>
</evidence>
<name>A0ABD0KP45_9CAEN</name>
<organism evidence="2 3">
    <name type="scientific">Batillaria attramentaria</name>
    <dbReference type="NCBI Taxonomy" id="370345"/>
    <lineage>
        <taxon>Eukaryota</taxon>
        <taxon>Metazoa</taxon>
        <taxon>Spiralia</taxon>
        <taxon>Lophotrochozoa</taxon>
        <taxon>Mollusca</taxon>
        <taxon>Gastropoda</taxon>
        <taxon>Caenogastropoda</taxon>
        <taxon>Sorbeoconcha</taxon>
        <taxon>Cerithioidea</taxon>
        <taxon>Batillariidae</taxon>
        <taxon>Batillaria</taxon>
    </lineage>
</organism>
<proteinExistence type="predicted"/>
<accession>A0ABD0KP45</accession>